<reference evidence="2" key="1">
    <citation type="journal article" date="2014" name="Int. J. Syst. Evol. Microbiol.">
        <title>Complete genome sequence of Corynebacterium casei LMG S-19264T (=DSM 44701T), isolated from a smear-ripened cheese.</title>
        <authorList>
            <consortium name="US DOE Joint Genome Institute (JGI-PGF)"/>
            <person name="Walter F."/>
            <person name="Albersmeier A."/>
            <person name="Kalinowski J."/>
            <person name="Ruckert C."/>
        </authorList>
    </citation>
    <scope>NUCLEOTIDE SEQUENCE</scope>
    <source>
        <strain evidence="2">CGMCC 1.15794</strain>
    </source>
</reference>
<protein>
    <recommendedName>
        <fullName evidence="1">HNH nuclease domain-containing protein</fullName>
    </recommendedName>
</protein>
<keyword evidence="3" id="KW-1185">Reference proteome</keyword>
<reference evidence="2" key="2">
    <citation type="submission" date="2020-09" db="EMBL/GenBank/DDBJ databases">
        <authorList>
            <person name="Sun Q."/>
            <person name="Zhou Y."/>
        </authorList>
    </citation>
    <scope>NUCLEOTIDE SEQUENCE</scope>
    <source>
        <strain evidence="2">CGMCC 1.15794</strain>
    </source>
</reference>
<comment type="caution">
    <text evidence="2">The sequence shown here is derived from an EMBL/GenBank/DDBJ whole genome shotgun (WGS) entry which is preliminary data.</text>
</comment>
<evidence type="ECO:0000313" key="2">
    <source>
        <dbReference type="EMBL" id="GFZ75567.1"/>
    </source>
</evidence>
<sequence length="102" mass="11546">MFNTHQRRAITARDGGCVIPGCTIPAAWCEIHHVDEHANGGPTHTDNGVLVCWWHHHNLERSGWDIRMRNGTPVVKAPPWIDRRGIYRPVRNTLTRPRGPSG</sequence>
<dbReference type="InterPro" id="IPR003615">
    <property type="entry name" value="HNH_nuc"/>
</dbReference>
<dbReference type="CDD" id="cd00085">
    <property type="entry name" value="HNHc"/>
    <property type="match status" value="1"/>
</dbReference>
<name>A0A916QJJ6_9MICO</name>
<evidence type="ECO:0000259" key="1">
    <source>
        <dbReference type="SMART" id="SM00507"/>
    </source>
</evidence>
<dbReference type="EMBL" id="BMJY01000035">
    <property type="protein sequence ID" value="GFZ75567.1"/>
    <property type="molecule type" value="Genomic_DNA"/>
</dbReference>
<gene>
    <name evidence="2" type="ORF">GCM10010921_31320</name>
</gene>
<dbReference type="Gene3D" id="1.10.30.50">
    <property type="match status" value="1"/>
</dbReference>
<dbReference type="Proteomes" id="UP000657592">
    <property type="component" value="Unassembled WGS sequence"/>
</dbReference>
<evidence type="ECO:0000313" key="3">
    <source>
        <dbReference type="Proteomes" id="UP000657592"/>
    </source>
</evidence>
<accession>A0A916QJJ6</accession>
<proteinExistence type="predicted"/>
<feature type="domain" description="HNH nuclease" evidence="1">
    <location>
        <begin position="5"/>
        <end position="58"/>
    </location>
</feature>
<organism evidence="2 3">
    <name type="scientific">Microbacterium album</name>
    <dbReference type="NCBI Taxonomy" id="2053191"/>
    <lineage>
        <taxon>Bacteria</taxon>
        <taxon>Bacillati</taxon>
        <taxon>Actinomycetota</taxon>
        <taxon>Actinomycetes</taxon>
        <taxon>Micrococcales</taxon>
        <taxon>Microbacteriaceae</taxon>
        <taxon>Microbacterium</taxon>
    </lineage>
</organism>
<dbReference type="SMART" id="SM00507">
    <property type="entry name" value="HNHc"/>
    <property type="match status" value="1"/>
</dbReference>
<dbReference type="AlphaFoldDB" id="A0A916QJJ6"/>